<gene>
    <name evidence="5" type="ORF">FBUS_10305</name>
</gene>
<dbReference type="GO" id="GO:0003735">
    <property type="term" value="F:structural constituent of ribosome"/>
    <property type="evidence" value="ECO:0007669"/>
    <property type="project" value="InterPro"/>
</dbReference>
<reference evidence="5" key="1">
    <citation type="submission" date="2019-05" db="EMBL/GenBank/DDBJ databases">
        <title>Annotation for the trematode Fasciolopsis buski.</title>
        <authorList>
            <person name="Choi Y.-J."/>
        </authorList>
    </citation>
    <scope>NUCLEOTIDE SEQUENCE</scope>
    <source>
        <strain evidence="5">HT</strain>
        <tissue evidence="5">Whole worm</tissue>
    </source>
</reference>
<comment type="similarity">
    <text evidence="1">Belongs to the universal ribosomal protein uL24 family.</text>
</comment>
<keyword evidence="2 5" id="KW-0689">Ribosomal protein</keyword>
<dbReference type="EMBL" id="LUCM01010596">
    <property type="protein sequence ID" value="KAA0185251.1"/>
    <property type="molecule type" value="Genomic_DNA"/>
</dbReference>
<dbReference type="InterPro" id="IPR008991">
    <property type="entry name" value="Translation_prot_SH3-like_sf"/>
</dbReference>
<dbReference type="InterPro" id="IPR014722">
    <property type="entry name" value="Rib_uL2_dom2"/>
</dbReference>
<dbReference type="InterPro" id="IPR041988">
    <property type="entry name" value="Ribosomal_uL24_KOW"/>
</dbReference>
<evidence type="ECO:0000313" key="5">
    <source>
        <dbReference type="EMBL" id="KAA0185251.1"/>
    </source>
</evidence>
<organism evidence="5 6">
    <name type="scientific">Fasciolopsis buskii</name>
    <dbReference type="NCBI Taxonomy" id="27845"/>
    <lineage>
        <taxon>Eukaryota</taxon>
        <taxon>Metazoa</taxon>
        <taxon>Spiralia</taxon>
        <taxon>Lophotrochozoa</taxon>
        <taxon>Platyhelminthes</taxon>
        <taxon>Trematoda</taxon>
        <taxon>Digenea</taxon>
        <taxon>Plagiorchiida</taxon>
        <taxon>Echinostomata</taxon>
        <taxon>Echinostomatoidea</taxon>
        <taxon>Fasciolidae</taxon>
        <taxon>Fasciolopsis</taxon>
    </lineage>
</organism>
<protein>
    <submittedName>
        <fullName evidence="5">39S ribosomal protein L24 mitochondrial</fullName>
    </submittedName>
</protein>
<dbReference type="GO" id="GO:0003723">
    <property type="term" value="F:RNA binding"/>
    <property type="evidence" value="ECO:0007669"/>
    <property type="project" value="InterPro"/>
</dbReference>
<keyword evidence="3" id="KW-0687">Ribonucleoprotein</keyword>
<name>A0A8E0RLB8_9TREM</name>
<dbReference type="GO" id="GO:1990904">
    <property type="term" value="C:ribonucleoprotein complex"/>
    <property type="evidence" value="ECO:0007669"/>
    <property type="project" value="UniProtKB-KW"/>
</dbReference>
<dbReference type="Gene3D" id="2.30.30.30">
    <property type="match status" value="1"/>
</dbReference>
<evidence type="ECO:0000256" key="2">
    <source>
        <dbReference type="ARBA" id="ARBA00022980"/>
    </source>
</evidence>
<keyword evidence="6" id="KW-1185">Reference proteome</keyword>
<comment type="caution">
    <text evidence="5">The sequence shown here is derived from an EMBL/GenBank/DDBJ whole genome shotgun (WGS) entry which is preliminary data.</text>
</comment>
<accession>A0A8E0RLB8</accession>
<evidence type="ECO:0000259" key="4">
    <source>
        <dbReference type="Pfam" id="PF17136"/>
    </source>
</evidence>
<dbReference type="PANTHER" id="PTHR12903">
    <property type="entry name" value="MITOCHONDRIAL RIBOSOMAL PROTEIN L24"/>
    <property type="match status" value="1"/>
</dbReference>
<evidence type="ECO:0000313" key="6">
    <source>
        <dbReference type="Proteomes" id="UP000728185"/>
    </source>
</evidence>
<dbReference type="AlphaFoldDB" id="A0A8E0RLB8"/>
<dbReference type="Pfam" id="PF17136">
    <property type="entry name" value="ribosomal_L24"/>
    <property type="match status" value="1"/>
</dbReference>
<feature type="non-terminal residue" evidence="5">
    <location>
        <position position="1"/>
    </location>
</feature>
<evidence type="ECO:0000256" key="3">
    <source>
        <dbReference type="ARBA" id="ARBA00023274"/>
    </source>
</evidence>
<proteinExistence type="inferred from homology"/>
<dbReference type="InterPro" id="IPR003256">
    <property type="entry name" value="Ribosomal_uL24"/>
</dbReference>
<dbReference type="GO" id="GO:0006412">
    <property type="term" value="P:translation"/>
    <property type="evidence" value="ECO:0007669"/>
    <property type="project" value="InterPro"/>
</dbReference>
<evidence type="ECO:0000256" key="1">
    <source>
        <dbReference type="ARBA" id="ARBA00010618"/>
    </source>
</evidence>
<sequence>FNQAFSRSHSRSKYYCSCCSSFIQIGIVASVLKMRNMVYVDGLNYRVTQATKHDLRREEKPLEINSEVALVDPVDSEPCTAVWRYTEKGTRVRVSTRSGHTIPLPTSARQLDDLTDPKAATCGPKDTPTAVLERVTFNPASSGRPVSFEEDLTLQYELEPQPKPCPTYWY</sequence>
<feature type="domain" description="Large ribosomal subunit protein uL24 C-terminal" evidence="4">
    <location>
        <begin position="57"/>
        <end position="102"/>
    </location>
</feature>
<dbReference type="GO" id="GO:0005840">
    <property type="term" value="C:ribosome"/>
    <property type="evidence" value="ECO:0007669"/>
    <property type="project" value="UniProtKB-KW"/>
</dbReference>
<dbReference type="CDD" id="cd06089">
    <property type="entry name" value="KOW_RPL26"/>
    <property type="match status" value="1"/>
</dbReference>
<dbReference type="SUPFAM" id="SSF50104">
    <property type="entry name" value="Translation proteins SH3-like domain"/>
    <property type="match status" value="1"/>
</dbReference>
<dbReference type="OrthoDB" id="359154at2759"/>
<dbReference type="Proteomes" id="UP000728185">
    <property type="component" value="Unassembled WGS sequence"/>
</dbReference>
<dbReference type="InterPro" id="IPR057264">
    <property type="entry name" value="Ribosomal_uL24_C"/>
</dbReference>